<dbReference type="NCBIfam" id="NF006571">
    <property type="entry name" value="PRK09087.1"/>
    <property type="match status" value="1"/>
</dbReference>
<dbReference type="KEGG" id="bapa:BBC0178_012640"/>
<dbReference type="RefSeq" id="WP_078039571.1">
    <property type="nucleotide sequence ID" value="NZ_CP015820.1"/>
</dbReference>
<accession>A0A1U9MB46</accession>
<organism evidence="2 3">
    <name type="scientific">Bartonella apihabitans</name>
    <dbReference type="NCBI Taxonomy" id="2750929"/>
    <lineage>
        <taxon>Bacteria</taxon>
        <taxon>Pseudomonadati</taxon>
        <taxon>Pseudomonadota</taxon>
        <taxon>Alphaproteobacteria</taxon>
        <taxon>Hyphomicrobiales</taxon>
        <taxon>Bartonellaceae</taxon>
        <taxon>Bartonella</taxon>
    </lineage>
</organism>
<reference evidence="2 3" key="1">
    <citation type="submission" date="2016-11" db="EMBL/GenBank/DDBJ databases">
        <title>Comparative genomics of Bartonella apis.</title>
        <authorList>
            <person name="Engel P."/>
        </authorList>
    </citation>
    <scope>NUCLEOTIDE SEQUENCE [LARGE SCALE GENOMIC DNA]</scope>
    <source>
        <strain evidence="2 3">BBC0178</strain>
    </source>
</reference>
<dbReference type="Gene3D" id="1.10.8.60">
    <property type="match status" value="1"/>
</dbReference>
<dbReference type="InterPro" id="IPR027417">
    <property type="entry name" value="P-loop_NTPase"/>
</dbReference>
<dbReference type="AlphaFoldDB" id="A0A1U9MB46"/>
<feature type="domain" description="Hda lid" evidence="1">
    <location>
        <begin position="173"/>
        <end position="220"/>
    </location>
</feature>
<gene>
    <name evidence="2" type="ORF">BBC0178_012640</name>
</gene>
<dbReference type="InterPro" id="IPR055199">
    <property type="entry name" value="Hda_lid"/>
</dbReference>
<evidence type="ECO:0000313" key="2">
    <source>
        <dbReference type="EMBL" id="AQT42732.1"/>
    </source>
</evidence>
<dbReference type="OrthoDB" id="7390113at2"/>
<dbReference type="SUPFAM" id="SSF52540">
    <property type="entry name" value="P-loop containing nucleoside triphosphate hydrolases"/>
    <property type="match status" value="1"/>
</dbReference>
<name>A0A1U9MB46_9HYPH</name>
<dbReference type="Proteomes" id="UP000189660">
    <property type="component" value="Chromosome"/>
</dbReference>
<proteinExistence type="predicted"/>
<dbReference type="GO" id="GO:0003688">
    <property type="term" value="F:DNA replication origin binding"/>
    <property type="evidence" value="ECO:0007669"/>
    <property type="project" value="TreeGrafter"/>
</dbReference>
<dbReference type="GO" id="GO:0005886">
    <property type="term" value="C:plasma membrane"/>
    <property type="evidence" value="ECO:0007669"/>
    <property type="project" value="TreeGrafter"/>
</dbReference>
<sequence length="231" mass="25684">MNKRLEQLPLSLSHPTDFYKDDLVVTESNKAAYELIEHWPDWPMPIAVLVGPGGSGKTHFSTVWLNIADGIRIPAGKLDEAITAIRSRRPVLIEDINNAAFDEVAFFHLINSVKQTRLADEHVTLLITADTVPSGWDVKLEDLKSRLKSVTLAVLEQPDDQLLNSVAYKLFADRQISVDPAVIDYLISRCERSLFALGKTIEAIDRLALQRKSKVTKAIVAEIINGESKAS</sequence>
<dbReference type="GO" id="GO:0006270">
    <property type="term" value="P:DNA replication initiation"/>
    <property type="evidence" value="ECO:0007669"/>
    <property type="project" value="TreeGrafter"/>
</dbReference>
<dbReference type="Pfam" id="PF22688">
    <property type="entry name" value="Hda_lid"/>
    <property type="match status" value="1"/>
</dbReference>
<evidence type="ECO:0000259" key="1">
    <source>
        <dbReference type="Pfam" id="PF22688"/>
    </source>
</evidence>
<evidence type="ECO:0000313" key="3">
    <source>
        <dbReference type="Proteomes" id="UP000189660"/>
    </source>
</evidence>
<dbReference type="Gene3D" id="3.40.50.300">
    <property type="entry name" value="P-loop containing nucleotide triphosphate hydrolases"/>
    <property type="match status" value="1"/>
</dbReference>
<dbReference type="EMBL" id="CP015820">
    <property type="protein sequence ID" value="AQT42732.1"/>
    <property type="molecule type" value="Genomic_DNA"/>
</dbReference>
<keyword evidence="3" id="KW-1185">Reference proteome</keyword>
<dbReference type="PANTHER" id="PTHR30050">
    <property type="entry name" value="CHROMOSOMAL REPLICATION INITIATOR PROTEIN DNAA"/>
    <property type="match status" value="1"/>
</dbReference>
<dbReference type="PANTHER" id="PTHR30050:SF5">
    <property type="entry name" value="DNAA REGULATORY INACTIVATOR HDA"/>
    <property type="match status" value="1"/>
</dbReference>
<protein>
    <recommendedName>
        <fullName evidence="1">Hda lid domain-containing protein</fullName>
    </recommendedName>
</protein>